<keyword evidence="3" id="KW-1185">Reference proteome</keyword>
<proteinExistence type="predicted"/>
<dbReference type="OrthoDB" id="3247418at2759"/>
<feature type="compositionally biased region" description="Polar residues" evidence="1">
    <location>
        <begin position="163"/>
        <end position="175"/>
    </location>
</feature>
<protein>
    <submittedName>
        <fullName evidence="2">Uncharacterized protein</fullName>
    </submittedName>
</protein>
<evidence type="ECO:0000313" key="2">
    <source>
        <dbReference type="EMBL" id="EGO04805.1"/>
    </source>
</evidence>
<feature type="compositionally biased region" description="Basic and acidic residues" evidence="1">
    <location>
        <begin position="105"/>
        <end position="120"/>
    </location>
</feature>
<feature type="region of interest" description="Disordered" evidence="1">
    <location>
        <begin position="150"/>
        <end position="178"/>
    </location>
</feature>
<dbReference type="HOGENOM" id="CLU_934346_0_0_1"/>
<dbReference type="AlphaFoldDB" id="F8PG98"/>
<gene>
    <name evidence="2" type="ORF">SERLA73DRAFT_149170</name>
</gene>
<sequence length="298" mass="33473">MNHQTTHCEAKPINMFHEIWEDCFGYKFPKPSHMTKEETWDLLDHWYNQKNNINAKVIFRFKSTLHPVANKGKGKRKGKAAMKRVLPRVRMVAPRSNSTDEEQEEIKGPDKILSDDERGADVQNQPGPSEPAARQQTVAFQESTTRMGLGISLEGPGLAPSISGHQSSTNCQKTSPGPAPRVIASQRITWTTGHYKCLIGILQRLLNNHKFGDLESMFSHTFNKAGMLKRWVACADCPPAIKEYLGDSSLYTCLFWFLHLKQLTLIGSCISMINGSPNKWAVQGKQAGDHRAMYFMAG</sequence>
<evidence type="ECO:0000256" key="1">
    <source>
        <dbReference type="SAM" id="MobiDB-lite"/>
    </source>
</evidence>
<evidence type="ECO:0000313" key="3">
    <source>
        <dbReference type="Proteomes" id="UP000008063"/>
    </source>
</evidence>
<name>F8PG98_SERL3</name>
<organism evidence="3">
    <name type="scientific">Serpula lacrymans var. lacrymans (strain S7.3)</name>
    <name type="common">Dry rot fungus</name>
    <dbReference type="NCBI Taxonomy" id="936435"/>
    <lineage>
        <taxon>Eukaryota</taxon>
        <taxon>Fungi</taxon>
        <taxon>Dikarya</taxon>
        <taxon>Basidiomycota</taxon>
        <taxon>Agaricomycotina</taxon>
        <taxon>Agaricomycetes</taxon>
        <taxon>Agaricomycetidae</taxon>
        <taxon>Boletales</taxon>
        <taxon>Coniophorineae</taxon>
        <taxon>Serpulaceae</taxon>
        <taxon>Serpula</taxon>
    </lineage>
</organism>
<reference evidence="3" key="1">
    <citation type="journal article" date="2011" name="Science">
        <title>The plant cell wall-decomposing machinery underlies the functional diversity of forest fungi.</title>
        <authorList>
            <person name="Eastwood D.C."/>
            <person name="Floudas D."/>
            <person name="Binder M."/>
            <person name="Majcherczyk A."/>
            <person name="Schneider P."/>
            <person name="Aerts A."/>
            <person name="Asiegbu F.O."/>
            <person name="Baker S.E."/>
            <person name="Barry K."/>
            <person name="Bendiksby M."/>
            <person name="Blumentritt M."/>
            <person name="Coutinho P.M."/>
            <person name="Cullen D."/>
            <person name="de Vries R.P."/>
            <person name="Gathman A."/>
            <person name="Goodell B."/>
            <person name="Henrissat B."/>
            <person name="Ihrmark K."/>
            <person name="Kauserud H."/>
            <person name="Kohler A."/>
            <person name="LaButti K."/>
            <person name="Lapidus A."/>
            <person name="Lavin J.L."/>
            <person name="Lee Y.-H."/>
            <person name="Lindquist E."/>
            <person name="Lilly W."/>
            <person name="Lucas S."/>
            <person name="Morin E."/>
            <person name="Murat C."/>
            <person name="Oguiza J.A."/>
            <person name="Park J."/>
            <person name="Pisabarro A.G."/>
            <person name="Riley R."/>
            <person name="Rosling A."/>
            <person name="Salamov A."/>
            <person name="Schmidt O."/>
            <person name="Schmutz J."/>
            <person name="Skrede I."/>
            <person name="Stenlid J."/>
            <person name="Wiebenga A."/>
            <person name="Xie X."/>
            <person name="Kuees U."/>
            <person name="Hibbett D.S."/>
            <person name="Hoffmeister D."/>
            <person name="Hoegberg N."/>
            <person name="Martin F."/>
            <person name="Grigoriev I.V."/>
            <person name="Watkinson S.C."/>
        </authorList>
    </citation>
    <scope>NUCLEOTIDE SEQUENCE [LARGE SCALE GENOMIC DNA]</scope>
    <source>
        <strain evidence="3">strain S7.3</strain>
    </source>
</reference>
<dbReference type="InParanoid" id="F8PG98"/>
<dbReference type="EMBL" id="GL945474">
    <property type="protein sequence ID" value="EGO04805.1"/>
    <property type="molecule type" value="Genomic_DNA"/>
</dbReference>
<feature type="region of interest" description="Disordered" evidence="1">
    <location>
        <begin position="89"/>
        <end position="137"/>
    </location>
</feature>
<accession>F8PG98</accession>
<dbReference type="Proteomes" id="UP000008063">
    <property type="component" value="Unassembled WGS sequence"/>
</dbReference>